<name>K5BHM5_MYCHD</name>
<evidence type="ECO:0000256" key="2">
    <source>
        <dbReference type="ARBA" id="ARBA00023125"/>
    </source>
</evidence>
<dbReference type="Gene3D" id="1.10.357.10">
    <property type="entry name" value="Tetracycline Repressor, domain 2"/>
    <property type="match status" value="1"/>
</dbReference>
<dbReference type="GO" id="GO:0000976">
    <property type="term" value="F:transcription cis-regulatory region binding"/>
    <property type="evidence" value="ECO:0007669"/>
    <property type="project" value="TreeGrafter"/>
</dbReference>
<proteinExistence type="predicted"/>
<dbReference type="PROSITE" id="PS50977">
    <property type="entry name" value="HTH_TETR_2"/>
    <property type="match status" value="1"/>
</dbReference>
<dbReference type="Proteomes" id="UP000006265">
    <property type="component" value="Unassembled WGS sequence"/>
</dbReference>
<evidence type="ECO:0000313" key="6">
    <source>
        <dbReference type="EMBL" id="EKF24996.1"/>
    </source>
</evidence>
<gene>
    <name evidence="6" type="ORF">C731_0979</name>
</gene>
<evidence type="ECO:0000256" key="3">
    <source>
        <dbReference type="ARBA" id="ARBA00023163"/>
    </source>
</evidence>
<dbReference type="GO" id="GO:0003700">
    <property type="term" value="F:DNA-binding transcription factor activity"/>
    <property type="evidence" value="ECO:0007669"/>
    <property type="project" value="TreeGrafter"/>
</dbReference>
<evidence type="ECO:0000259" key="5">
    <source>
        <dbReference type="PROSITE" id="PS50977"/>
    </source>
</evidence>
<dbReference type="eggNOG" id="COG1309">
    <property type="taxonomic scope" value="Bacteria"/>
</dbReference>
<evidence type="ECO:0000313" key="7">
    <source>
        <dbReference type="Proteomes" id="UP000006265"/>
    </source>
</evidence>
<reference evidence="6 7" key="1">
    <citation type="journal article" date="2012" name="J. Bacteriol.">
        <title>Genome sequence of Mycobacterium hassiacum DSM 44199, a rare source of heat-stable mycobacterial proteins.</title>
        <authorList>
            <person name="Tiago I."/>
            <person name="Maranha A."/>
            <person name="Mendes V."/>
            <person name="Alarico S."/>
            <person name="Moynihan P.J."/>
            <person name="Clarke A.J."/>
            <person name="Macedo-Ribeiro S."/>
            <person name="Pereira P.J."/>
            <person name="Empadinhas N."/>
        </authorList>
    </citation>
    <scope>NUCLEOTIDE SEQUENCE [LARGE SCALE GENOMIC DNA]</scope>
    <source>
        <strain evidence="7">DSM 44199 / CIP 105218 / JCM 12690 / 3849</strain>
    </source>
</reference>
<accession>K5BHM5</accession>
<dbReference type="PANTHER" id="PTHR30055">
    <property type="entry name" value="HTH-TYPE TRANSCRIPTIONAL REGULATOR RUTR"/>
    <property type="match status" value="1"/>
</dbReference>
<dbReference type="InterPro" id="IPR023772">
    <property type="entry name" value="DNA-bd_HTH_TetR-type_CS"/>
</dbReference>
<keyword evidence="3" id="KW-0804">Transcription</keyword>
<feature type="DNA-binding region" description="H-T-H motif" evidence="4">
    <location>
        <begin position="22"/>
        <end position="41"/>
    </location>
</feature>
<dbReference type="PRINTS" id="PR00455">
    <property type="entry name" value="HTHTETR"/>
</dbReference>
<feature type="domain" description="HTH tetR-type" evidence="5">
    <location>
        <begin position="1"/>
        <end position="59"/>
    </location>
</feature>
<evidence type="ECO:0000256" key="1">
    <source>
        <dbReference type="ARBA" id="ARBA00023015"/>
    </source>
</evidence>
<dbReference type="SUPFAM" id="SSF46689">
    <property type="entry name" value="Homeodomain-like"/>
    <property type="match status" value="1"/>
</dbReference>
<dbReference type="PATRIC" id="fig|1122247.3.peg.940"/>
<dbReference type="STRING" id="1122247.GCA_000379865_03829"/>
<keyword evidence="7" id="KW-1185">Reference proteome</keyword>
<dbReference type="PROSITE" id="PS01081">
    <property type="entry name" value="HTH_TETR_1"/>
    <property type="match status" value="1"/>
</dbReference>
<sequence length="210" mass="23392">MRTRLLKASYELFTERGYRATTTKEIAARAGVAEPTLFRHFGSKVDVFEAAVLEPLKAYLARWSRSWVDVSGRVGLAEMATQLVEGLYPVIRRDRNLFIELMAARNDPLSDLYPAAVEISGQLRDGLRMVHDAGFAVTDRYGLWGEDMPATIGAVASMVIGAALFDDWAYPAGKRVPGRERMIREMSTLIIDGTTHRSPRSNESKPGNTR</sequence>
<keyword evidence="1" id="KW-0805">Transcription regulation</keyword>
<dbReference type="Pfam" id="PF00440">
    <property type="entry name" value="TetR_N"/>
    <property type="match status" value="1"/>
</dbReference>
<evidence type="ECO:0000256" key="4">
    <source>
        <dbReference type="PROSITE-ProRule" id="PRU00335"/>
    </source>
</evidence>
<dbReference type="EMBL" id="AMRA01000026">
    <property type="protein sequence ID" value="EKF24996.1"/>
    <property type="molecule type" value="Genomic_DNA"/>
</dbReference>
<dbReference type="InterPro" id="IPR050109">
    <property type="entry name" value="HTH-type_TetR-like_transc_reg"/>
</dbReference>
<dbReference type="AlphaFoldDB" id="K5BHM5"/>
<organism evidence="6 7">
    <name type="scientific">Mycolicibacterium hassiacum (strain DSM 44199 / CIP 105218 / JCM 12690 / 3849)</name>
    <name type="common">Mycobacterium hassiacum</name>
    <dbReference type="NCBI Taxonomy" id="1122247"/>
    <lineage>
        <taxon>Bacteria</taxon>
        <taxon>Bacillati</taxon>
        <taxon>Actinomycetota</taxon>
        <taxon>Actinomycetes</taxon>
        <taxon>Mycobacteriales</taxon>
        <taxon>Mycobacteriaceae</taxon>
        <taxon>Mycolicibacterium</taxon>
    </lineage>
</organism>
<protein>
    <submittedName>
        <fullName evidence="6">Bacterial regulatory s, tetR family protein</fullName>
    </submittedName>
</protein>
<dbReference type="InterPro" id="IPR009057">
    <property type="entry name" value="Homeodomain-like_sf"/>
</dbReference>
<keyword evidence="2 4" id="KW-0238">DNA-binding</keyword>
<dbReference type="PANTHER" id="PTHR30055:SF234">
    <property type="entry name" value="HTH-TYPE TRANSCRIPTIONAL REGULATOR BETI"/>
    <property type="match status" value="1"/>
</dbReference>
<dbReference type="InterPro" id="IPR001647">
    <property type="entry name" value="HTH_TetR"/>
</dbReference>
<comment type="caution">
    <text evidence="6">The sequence shown here is derived from an EMBL/GenBank/DDBJ whole genome shotgun (WGS) entry which is preliminary data.</text>
</comment>